<evidence type="ECO:0000313" key="2">
    <source>
        <dbReference type="EMBL" id="MFC3388098.1"/>
    </source>
</evidence>
<evidence type="ECO:0000313" key="3">
    <source>
        <dbReference type="Proteomes" id="UP001595637"/>
    </source>
</evidence>
<dbReference type="PANTHER" id="PTHR43236:SF1">
    <property type="entry name" value="BLL7220 PROTEIN"/>
    <property type="match status" value="1"/>
</dbReference>
<dbReference type="PANTHER" id="PTHR43236">
    <property type="entry name" value="ANTITOXIN HIGA1"/>
    <property type="match status" value="1"/>
</dbReference>
<sequence>MISLETPLHIITAESLARKLIKRDELDVKFFKASNYFKEIFDHFDCEVINFPMNTRISGMTQKDELGLSVMINPKIPTGMINFTYAHEIAHIVLHIDNGIKPEIDTSKTTSFKSRNKIEVEANQFAAQFLIPDIALKNQVLSGYTLYNIKYYSNVSVDVIKWRLINVLKKEHGLHNDDAIIVFNNYKDCRTHDEVRRSELREAMHALKV</sequence>
<dbReference type="RefSeq" id="WP_380653046.1">
    <property type="nucleotide sequence ID" value="NZ_JBHRVQ010000001.1"/>
</dbReference>
<dbReference type="Pfam" id="PF06114">
    <property type="entry name" value="Peptidase_M78"/>
    <property type="match status" value="1"/>
</dbReference>
<organism evidence="2 3">
    <name type="scientific">Salinicoccus sesuvii</name>
    <dbReference type="NCBI Taxonomy" id="868281"/>
    <lineage>
        <taxon>Bacteria</taxon>
        <taxon>Bacillati</taxon>
        <taxon>Bacillota</taxon>
        <taxon>Bacilli</taxon>
        <taxon>Bacillales</taxon>
        <taxon>Staphylococcaceae</taxon>
        <taxon>Salinicoccus</taxon>
    </lineage>
</organism>
<evidence type="ECO:0000259" key="1">
    <source>
        <dbReference type="Pfam" id="PF06114"/>
    </source>
</evidence>
<dbReference type="Proteomes" id="UP001595637">
    <property type="component" value="Unassembled WGS sequence"/>
</dbReference>
<protein>
    <submittedName>
        <fullName evidence="2">ImmA/IrrE family metallo-endopeptidase</fullName>
    </submittedName>
</protein>
<keyword evidence="3" id="KW-1185">Reference proteome</keyword>
<feature type="domain" description="IrrE N-terminal-like" evidence="1">
    <location>
        <begin position="43"/>
        <end position="164"/>
    </location>
</feature>
<proteinExistence type="predicted"/>
<dbReference type="InterPro" id="IPR052345">
    <property type="entry name" value="Rad_response_metalloprotease"/>
</dbReference>
<name>A0ABV7N5I4_9STAP</name>
<dbReference type="InterPro" id="IPR010359">
    <property type="entry name" value="IrrE_HExxH"/>
</dbReference>
<dbReference type="EMBL" id="JBHRVQ010000001">
    <property type="protein sequence ID" value="MFC3388098.1"/>
    <property type="molecule type" value="Genomic_DNA"/>
</dbReference>
<comment type="caution">
    <text evidence="2">The sequence shown here is derived from an EMBL/GenBank/DDBJ whole genome shotgun (WGS) entry which is preliminary data.</text>
</comment>
<reference evidence="3" key="1">
    <citation type="journal article" date="2019" name="Int. J. Syst. Evol. Microbiol.">
        <title>The Global Catalogue of Microorganisms (GCM) 10K type strain sequencing project: providing services to taxonomists for standard genome sequencing and annotation.</title>
        <authorList>
            <consortium name="The Broad Institute Genomics Platform"/>
            <consortium name="The Broad Institute Genome Sequencing Center for Infectious Disease"/>
            <person name="Wu L."/>
            <person name="Ma J."/>
        </authorList>
    </citation>
    <scope>NUCLEOTIDE SEQUENCE [LARGE SCALE GENOMIC DNA]</scope>
    <source>
        <strain evidence="3">CCM 7756</strain>
    </source>
</reference>
<gene>
    <name evidence="2" type="ORF">ACFOEO_05905</name>
</gene>
<dbReference type="Gene3D" id="1.10.10.2910">
    <property type="match status" value="1"/>
</dbReference>
<accession>A0ABV7N5I4</accession>